<protein>
    <submittedName>
        <fullName evidence="1">Uncharacterized protein</fullName>
    </submittedName>
</protein>
<name>A0A368Z723_9HYPH</name>
<organism evidence="1 2">
    <name type="scientific">Phyllobacterium bourgognense</name>
    <dbReference type="NCBI Taxonomy" id="314236"/>
    <lineage>
        <taxon>Bacteria</taxon>
        <taxon>Pseudomonadati</taxon>
        <taxon>Pseudomonadota</taxon>
        <taxon>Alphaproteobacteria</taxon>
        <taxon>Hyphomicrobiales</taxon>
        <taxon>Phyllobacteriaceae</taxon>
        <taxon>Phyllobacterium</taxon>
    </lineage>
</organism>
<proteinExistence type="predicted"/>
<evidence type="ECO:0000313" key="1">
    <source>
        <dbReference type="EMBL" id="RCW87578.1"/>
    </source>
</evidence>
<gene>
    <name evidence="1" type="ORF">C7476_101344</name>
</gene>
<comment type="caution">
    <text evidence="1">The sequence shown here is derived from an EMBL/GenBank/DDBJ whole genome shotgun (WGS) entry which is preliminary data.</text>
</comment>
<accession>A0A368Z723</accession>
<dbReference type="Proteomes" id="UP000253324">
    <property type="component" value="Unassembled WGS sequence"/>
</dbReference>
<dbReference type="AlphaFoldDB" id="A0A368Z723"/>
<reference evidence="1 2" key="1">
    <citation type="submission" date="2018-07" db="EMBL/GenBank/DDBJ databases">
        <title>Genomic Encyclopedia of Type Strains, Phase III (KMG-III): the genomes of soil and plant-associated and newly described type strains.</title>
        <authorList>
            <person name="Whitman W."/>
        </authorList>
    </citation>
    <scope>NUCLEOTIDE SEQUENCE [LARGE SCALE GENOMIC DNA]</scope>
    <source>
        <strain evidence="1 2">31-25a</strain>
    </source>
</reference>
<evidence type="ECO:0000313" key="2">
    <source>
        <dbReference type="Proteomes" id="UP000253324"/>
    </source>
</evidence>
<keyword evidence="2" id="KW-1185">Reference proteome</keyword>
<sequence>MGTSASANCSNCGYSTHLTLGGGMLNHMTFAAWPVRCAKCEAITTANYKNAPLVCEQCSSAEVLAISDPANWSGDGRPLENWGKLVLTDGHYRCPKCETLELRFKHGNFNWD</sequence>
<dbReference type="EMBL" id="QPJM01000001">
    <property type="protein sequence ID" value="RCW87578.1"/>
    <property type="molecule type" value="Genomic_DNA"/>
</dbReference>